<keyword evidence="2 3" id="KW-0040">ANK repeat</keyword>
<dbReference type="SUPFAM" id="SSF48403">
    <property type="entry name" value="Ankyrin repeat"/>
    <property type="match status" value="1"/>
</dbReference>
<gene>
    <name evidence="4" type="ORF">HG543_21795</name>
</gene>
<sequence length="367" mass="41033">MTERQYELERLIREINDLHYIETYNRVEMAEAEYLAVLRKAQDHNAEVLGKIRQLLSQGVSLDFKTINNHTPLAIAVTQNNVELIQLLMEHGVDIHAPFRYDTPLHRAAEFGADRVVRFLIEQGADPRGKTPGGTSVLSAARSSRHSKNVVPLLVELLKKTKSQRPPPPKKLKDLSEENVTRYLSGSAPEGLAPWDWEFLKTFMDSIFVEEHSVTIDQFHESIQEHGNTRPQLLFACIDLIQKVSTRAPKAKTVKKVSKNISVHHGDLEVDGNLSVGALMVTGSLKVKGKAANPQGRQIFVGGDFECDTLYTEGPVVIGGDLRARLVEAVYNDYSLEVRGVLAADTLTVDKHQVKAGRFDVKERVDK</sequence>
<organism evidence="4 5">
    <name type="scientific">Pyxidicoccus fallax</name>
    <dbReference type="NCBI Taxonomy" id="394095"/>
    <lineage>
        <taxon>Bacteria</taxon>
        <taxon>Pseudomonadati</taxon>
        <taxon>Myxococcota</taxon>
        <taxon>Myxococcia</taxon>
        <taxon>Myxococcales</taxon>
        <taxon>Cystobacterineae</taxon>
        <taxon>Myxococcaceae</taxon>
        <taxon>Pyxidicoccus</taxon>
    </lineage>
</organism>
<dbReference type="PANTHER" id="PTHR24171:SF9">
    <property type="entry name" value="ANKYRIN REPEAT DOMAIN-CONTAINING PROTEIN 39"/>
    <property type="match status" value="1"/>
</dbReference>
<comment type="caution">
    <text evidence="4">The sequence shown here is derived from an EMBL/GenBank/DDBJ whole genome shotgun (WGS) entry which is preliminary data.</text>
</comment>
<dbReference type="SMART" id="SM00248">
    <property type="entry name" value="ANK"/>
    <property type="match status" value="2"/>
</dbReference>
<dbReference type="PROSITE" id="PS50297">
    <property type="entry name" value="ANK_REP_REGION"/>
    <property type="match status" value="2"/>
</dbReference>
<dbReference type="RefSeq" id="WP_169346756.1">
    <property type="nucleotide sequence ID" value="NZ_JABBJJ010000099.1"/>
</dbReference>
<dbReference type="InterPro" id="IPR036770">
    <property type="entry name" value="Ankyrin_rpt-contain_sf"/>
</dbReference>
<evidence type="ECO:0000313" key="4">
    <source>
        <dbReference type="EMBL" id="NMO17475.1"/>
    </source>
</evidence>
<keyword evidence="5" id="KW-1185">Reference proteome</keyword>
<feature type="repeat" description="ANK" evidence="3">
    <location>
        <begin position="68"/>
        <end position="100"/>
    </location>
</feature>
<dbReference type="Pfam" id="PF12796">
    <property type="entry name" value="Ank_2"/>
    <property type="match status" value="1"/>
</dbReference>
<keyword evidence="1" id="KW-0677">Repeat</keyword>
<accession>A0A848LID3</accession>
<dbReference type="EMBL" id="JABBJJ010000099">
    <property type="protein sequence ID" value="NMO17475.1"/>
    <property type="molecule type" value="Genomic_DNA"/>
</dbReference>
<feature type="repeat" description="ANK" evidence="3">
    <location>
        <begin position="100"/>
        <end position="132"/>
    </location>
</feature>
<dbReference type="AlphaFoldDB" id="A0A848LID3"/>
<proteinExistence type="predicted"/>
<evidence type="ECO:0000256" key="1">
    <source>
        <dbReference type="ARBA" id="ARBA00022737"/>
    </source>
</evidence>
<dbReference type="InterPro" id="IPR002110">
    <property type="entry name" value="Ankyrin_rpt"/>
</dbReference>
<reference evidence="4 5" key="1">
    <citation type="submission" date="2020-04" db="EMBL/GenBank/DDBJ databases">
        <title>Draft genome of Pyxidicoccus fallax type strain.</title>
        <authorList>
            <person name="Whitworth D.E."/>
        </authorList>
    </citation>
    <scope>NUCLEOTIDE SEQUENCE [LARGE SCALE GENOMIC DNA]</scope>
    <source>
        <strain evidence="4 5">DSM 14698</strain>
    </source>
</reference>
<dbReference type="Proteomes" id="UP000518300">
    <property type="component" value="Unassembled WGS sequence"/>
</dbReference>
<dbReference type="PROSITE" id="PS50088">
    <property type="entry name" value="ANK_REPEAT"/>
    <property type="match status" value="2"/>
</dbReference>
<evidence type="ECO:0000313" key="5">
    <source>
        <dbReference type="Proteomes" id="UP000518300"/>
    </source>
</evidence>
<evidence type="ECO:0000256" key="2">
    <source>
        <dbReference type="ARBA" id="ARBA00023043"/>
    </source>
</evidence>
<dbReference type="PANTHER" id="PTHR24171">
    <property type="entry name" value="ANKYRIN REPEAT DOMAIN-CONTAINING PROTEIN 39-RELATED"/>
    <property type="match status" value="1"/>
</dbReference>
<protein>
    <submittedName>
        <fullName evidence="4">Ankyrin repeat domain-containing protein</fullName>
    </submittedName>
</protein>
<evidence type="ECO:0000256" key="3">
    <source>
        <dbReference type="PROSITE-ProRule" id="PRU00023"/>
    </source>
</evidence>
<name>A0A848LID3_9BACT</name>
<dbReference type="Gene3D" id="1.25.40.20">
    <property type="entry name" value="Ankyrin repeat-containing domain"/>
    <property type="match status" value="1"/>
</dbReference>